<evidence type="ECO:0000256" key="1">
    <source>
        <dbReference type="ARBA" id="ARBA00023186"/>
    </source>
</evidence>
<dbReference type="EMBL" id="NBIU01000022">
    <property type="protein sequence ID" value="PZT47763.1"/>
    <property type="molecule type" value="Genomic_DNA"/>
</dbReference>
<dbReference type="RefSeq" id="WP_111230182.1">
    <property type="nucleotide sequence ID" value="NZ_NBIU01000022.1"/>
</dbReference>
<keyword evidence="1" id="KW-0143">Chaperone</keyword>
<comment type="caution">
    <text evidence="2">The sequence shown here is derived from an EMBL/GenBank/DDBJ whole genome shotgun (WGS) entry which is preliminary data.</text>
</comment>
<accession>A0A2W6PM71</accession>
<dbReference type="Gene3D" id="1.10.3480.10">
    <property type="entry name" value="TorD-like"/>
    <property type="match status" value="1"/>
</dbReference>
<reference evidence="2 3" key="1">
    <citation type="submission" date="2017-03" db="EMBL/GenBank/DDBJ databases">
        <title>Genomic and clinical evidence uncovers the enterohepatic species Helicobacter valdiviensis as a potential human intestinal pathogen.</title>
        <authorList>
            <person name="Fresia P."/>
            <person name="Jara R."/>
            <person name="Sierra R."/>
            <person name="Ferres I."/>
            <person name="Greif G."/>
            <person name="Iraola G."/>
            <person name="Collado L."/>
        </authorList>
    </citation>
    <scope>NUCLEOTIDE SEQUENCE [LARGE SCALE GENOMIC DNA]</scope>
    <source>
        <strain evidence="2 3">WBE14</strain>
    </source>
</reference>
<dbReference type="PANTHER" id="PTHR34227:SF1">
    <property type="entry name" value="DIMETHYL SULFOXIDE REDUCTASE CHAPERONE-RELATED"/>
    <property type="match status" value="1"/>
</dbReference>
<proteinExistence type="predicted"/>
<sequence length="199" mass="23635">MLENLSTQELQDLKNARVLYYDFFYGLFVFELLEERESLIKEQISLLKTSPLSPEGEENFILLERMLQDNYKALQEEYSSLFALPFGKKQVGMHLSHFYENCIGGESLLKMRAFIRESDIRVQTQTFKETEEHIGFIFGFLKDLLQKDNEKLAKEVFNFSKEAMFKLIQEIQERKDTKIYPTLSYLLEDFLKFEENIFA</sequence>
<gene>
    <name evidence="2" type="ORF">B6S12_07500</name>
</gene>
<dbReference type="InterPro" id="IPR020945">
    <property type="entry name" value="DMSO/NO3_reduct_chaperone"/>
</dbReference>
<dbReference type="Proteomes" id="UP000249746">
    <property type="component" value="Unassembled WGS sequence"/>
</dbReference>
<evidence type="ECO:0000313" key="3">
    <source>
        <dbReference type="Proteomes" id="UP000249746"/>
    </source>
</evidence>
<keyword evidence="3" id="KW-1185">Reference proteome</keyword>
<dbReference type="SUPFAM" id="SSF89155">
    <property type="entry name" value="TorD-like"/>
    <property type="match status" value="1"/>
</dbReference>
<dbReference type="Pfam" id="PF02613">
    <property type="entry name" value="Nitrate_red_del"/>
    <property type="match status" value="1"/>
</dbReference>
<evidence type="ECO:0000313" key="2">
    <source>
        <dbReference type="EMBL" id="PZT47763.1"/>
    </source>
</evidence>
<dbReference type="OrthoDB" id="5323436at2"/>
<dbReference type="InterPro" id="IPR050289">
    <property type="entry name" value="TorD/DmsD_chaperones"/>
</dbReference>
<dbReference type="AlphaFoldDB" id="A0A2W6PM71"/>
<name>A0A2W6PM71_9HELI</name>
<dbReference type="PANTHER" id="PTHR34227">
    <property type="entry name" value="CHAPERONE PROTEIN YCDY"/>
    <property type="match status" value="1"/>
</dbReference>
<dbReference type="InterPro" id="IPR036411">
    <property type="entry name" value="TorD-like_sf"/>
</dbReference>
<organism evidence="2 3">
    <name type="scientific">Helicobacter valdiviensis</name>
    <dbReference type="NCBI Taxonomy" id="1458358"/>
    <lineage>
        <taxon>Bacteria</taxon>
        <taxon>Pseudomonadati</taxon>
        <taxon>Campylobacterota</taxon>
        <taxon>Epsilonproteobacteria</taxon>
        <taxon>Campylobacterales</taxon>
        <taxon>Helicobacteraceae</taxon>
        <taxon>Helicobacter</taxon>
    </lineage>
</organism>
<protein>
    <submittedName>
        <fullName evidence="2">Uncharacterized protein</fullName>
    </submittedName>
</protein>